<dbReference type="Proteomes" id="UP001530293">
    <property type="component" value="Unassembled WGS sequence"/>
</dbReference>
<feature type="compositionally biased region" description="Pro residues" evidence="2">
    <location>
        <begin position="345"/>
        <end position="355"/>
    </location>
</feature>
<accession>A0ABD3MUV8</accession>
<dbReference type="InterPro" id="IPR000504">
    <property type="entry name" value="RRM_dom"/>
</dbReference>
<gene>
    <name evidence="4" type="ORF">ACHAWU_010359</name>
</gene>
<dbReference type="GO" id="GO:0003723">
    <property type="term" value="F:RNA binding"/>
    <property type="evidence" value="ECO:0007669"/>
    <property type="project" value="UniProtKB-UniRule"/>
</dbReference>
<feature type="compositionally biased region" description="Basic and acidic residues" evidence="2">
    <location>
        <begin position="442"/>
        <end position="452"/>
    </location>
</feature>
<dbReference type="EMBL" id="JALLBG020000073">
    <property type="protein sequence ID" value="KAL3767735.1"/>
    <property type="molecule type" value="Genomic_DNA"/>
</dbReference>
<name>A0ABD3MUV8_9STRA</name>
<proteinExistence type="predicted"/>
<dbReference type="InterPro" id="IPR035979">
    <property type="entry name" value="RBD_domain_sf"/>
</dbReference>
<dbReference type="InterPro" id="IPR012677">
    <property type="entry name" value="Nucleotide-bd_a/b_plait_sf"/>
</dbReference>
<reference evidence="4 5" key="1">
    <citation type="submission" date="2024-10" db="EMBL/GenBank/DDBJ databases">
        <title>Updated reference genomes for cyclostephanoid diatoms.</title>
        <authorList>
            <person name="Roberts W.R."/>
            <person name="Alverson A.J."/>
        </authorList>
    </citation>
    <scope>NUCLEOTIDE SEQUENCE [LARGE SCALE GENOMIC DNA]</scope>
    <source>
        <strain evidence="4 5">AJA232-27</strain>
    </source>
</reference>
<feature type="compositionally biased region" description="Gly residues" evidence="2">
    <location>
        <begin position="388"/>
        <end position="441"/>
    </location>
</feature>
<comment type="caution">
    <text evidence="4">The sequence shown here is derived from an EMBL/GenBank/DDBJ whole genome shotgun (WGS) entry which is preliminary data.</text>
</comment>
<feature type="compositionally biased region" description="Polar residues" evidence="2">
    <location>
        <begin position="372"/>
        <end position="384"/>
    </location>
</feature>
<feature type="domain" description="RRM" evidence="3">
    <location>
        <begin position="14"/>
        <end position="111"/>
    </location>
</feature>
<feature type="region of interest" description="Disordered" evidence="2">
    <location>
        <begin position="112"/>
        <end position="140"/>
    </location>
</feature>
<keyword evidence="5" id="KW-1185">Reference proteome</keyword>
<feature type="region of interest" description="Disordered" evidence="2">
    <location>
        <begin position="239"/>
        <end position="266"/>
    </location>
</feature>
<feature type="region of interest" description="Disordered" evidence="2">
    <location>
        <begin position="320"/>
        <end position="452"/>
    </location>
</feature>
<sequence length="452" mass="48842">MAADVPVAPVNNAHKFFIANIDYQTTASQVKQFFCAFGNVNHVKLIPHSSSSSSNYTDDSDAARQRHKGYGFLFMLDDPSTLAVERYVNAFPENKIEMLGRKGVFVKRQVGMGREGGGRSSNTNVGRANTSSNTDNSDGGASYQYSWRQYLDYDAQQTQYNTNATALSTTASSGYGEQHVYNAANAANVTNYPQQPQAVTVQSSQGLSDYYALQPTYPQPQVQQHSQQLPEYVPAPQHLQYSSTPSSATLTSASSTTQYNQHQYPNDSNYAATYQANYAVQQQSSTQFVVQQQTIHHNPVMYAVPAPAVYINQPQLPPPTTTTLGYSQNSQLPLSKLPQQSGTALPPPPPPPPPNQQNRWEQWQQPQLPPQTDNHNPRSMQQPNYPLRGGGGVGSGGGKWNGGGMMSYNRGMGGGDGGGSGNRAGRGGGSGVGGAATGGGRNGRECRRDRPY</sequence>
<evidence type="ECO:0000313" key="4">
    <source>
        <dbReference type="EMBL" id="KAL3767735.1"/>
    </source>
</evidence>
<feature type="compositionally biased region" description="Low complexity" evidence="2">
    <location>
        <begin position="356"/>
        <end position="366"/>
    </location>
</feature>
<keyword evidence="1" id="KW-0694">RNA-binding</keyword>
<evidence type="ECO:0000259" key="3">
    <source>
        <dbReference type="PROSITE" id="PS50102"/>
    </source>
</evidence>
<evidence type="ECO:0000256" key="1">
    <source>
        <dbReference type="PROSITE-ProRule" id="PRU00176"/>
    </source>
</evidence>
<evidence type="ECO:0000313" key="5">
    <source>
        <dbReference type="Proteomes" id="UP001530293"/>
    </source>
</evidence>
<feature type="compositionally biased region" description="Low complexity" evidence="2">
    <location>
        <begin position="242"/>
        <end position="257"/>
    </location>
</feature>
<protein>
    <recommendedName>
        <fullName evidence="3">RRM domain-containing protein</fullName>
    </recommendedName>
</protein>
<dbReference type="SMART" id="SM00360">
    <property type="entry name" value="RRM"/>
    <property type="match status" value="1"/>
</dbReference>
<feature type="compositionally biased region" description="Polar residues" evidence="2">
    <location>
        <begin position="120"/>
        <end position="140"/>
    </location>
</feature>
<dbReference type="PROSITE" id="PS50102">
    <property type="entry name" value="RRM"/>
    <property type="match status" value="1"/>
</dbReference>
<evidence type="ECO:0000256" key="2">
    <source>
        <dbReference type="SAM" id="MobiDB-lite"/>
    </source>
</evidence>
<dbReference type="AlphaFoldDB" id="A0ABD3MUV8"/>
<feature type="compositionally biased region" description="Polar residues" evidence="2">
    <location>
        <begin position="325"/>
        <end position="343"/>
    </location>
</feature>
<dbReference type="SUPFAM" id="SSF54928">
    <property type="entry name" value="RNA-binding domain, RBD"/>
    <property type="match status" value="1"/>
</dbReference>
<dbReference type="Gene3D" id="3.30.70.330">
    <property type="match status" value="1"/>
</dbReference>
<organism evidence="4 5">
    <name type="scientific">Discostella pseudostelligera</name>
    <dbReference type="NCBI Taxonomy" id="259834"/>
    <lineage>
        <taxon>Eukaryota</taxon>
        <taxon>Sar</taxon>
        <taxon>Stramenopiles</taxon>
        <taxon>Ochrophyta</taxon>
        <taxon>Bacillariophyta</taxon>
        <taxon>Coscinodiscophyceae</taxon>
        <taxon>Thalassiosirophycidae</taxon>
        <taxon>Stephanodiscales</taxon>
        <taxon>Stephanodiscaceae</taxon>
        <taxon>Discostella</taxon>
    </lineage>
</organism>